<name>A0A7X5BZB7_9BACL</name>
<dbReference type="GO" id="GO:0010487">
    <property type="term" value="F:thermospermine synthase activity"/>
    <property type="evidence" value="ECO:0007669"/>
    <property type="project" value="TreeGrafter"/>
</dbReference>
<proteinExistence type="predicted"/>
<dbReference type="OrthoDB" id="9761985at2"/>
<organism evidence="2 3">
    <name type="scientific">Paenibacillus sacheonensis</name>
    <dbReference type="NCBI Taxonomy" id="742054"/>
    <lineage>
        <taxon>Bacteria</taxon>
        <taxon>Bacillati</taxon>
        <taxon>Bacillota</taxon>
        <taxon>Bacilli</taxon>
        <taxon>Bacillales</taxon>
        <taxon>Paenibacillaceae</taxon>
        <taxon>Paenibacillus</taxon>
    </lineage>
</organism>
<keyword evidence="1" id="KW-0620">Polyamine biosynthesis</keyword>
<dbReference type="InterPro" id="IPR029063">
    <property type="entry name" value="SAM-dependent_MTases_sf"/>
</dbReference>
<dbReference type="EMBL" id="JAAAMU010000007">
    <property type="protein sequence ID" value="NBC70562.1"/>
    <property type="molecule type" value="Genomic_DNA"/>
</dbReference>
<protein>
    <submittedName>
        <fullName evidence="2">Spermidine synthase</fullName>
    </submittedName>
</protein>
<evidence type="ECO:0000256" key="1">
    <source>
        <dbReference type="ARBA" id="ARBA00023115"/>
    </source>
</evidence>
<dbReference type="Pfam" id="PF01564">
    <property type="entry name" value="Spermine_synth"/>
    <property type="match status" value="1"/>
</dbReference>
<dbReference type="GO" id="GO:0006596">
    <property type="term" value="P:polyamine biosynthetic process"/>
    <property type="evidence" value="ECO:0007669"/>
    <property type="project" value="UniProtKB-KW"/>
</dbReference>
<sequence>MRVLYEAAAEEGRDGFVVGDVNELYGEKGNFRVLQFSDAAVQGVMDLDDPQRVVFEYPLAIVHLLTHNRPRLERVFQIGHGIGTIAGHCRGARFKTAEIDERIVRASERYFGCSGASVAIGDGRRILESEEAETYDAIVMDAFTDSGLPRHLATDRFFAMAASKLEADGMIVLNVTGKGHGDRQIGALYATLREAFSCVSAFMLPAERASEARNVLLAGRNRRIDWRTREIAGFIPFEPVPGHIITEDREE</sequence>
<dbReference type="SUPFAM" id="SSF53335">
    <property type="entry name" value="S-adenosyl-L-methionine-dependent methyltransferases"/>
    <property type="match status" value="1"/>
</dbReference>
<accession>A0A7X5BZB7</accession>
<dbReference type="PANTHER" id="PTHR43317">
    <property type="entry name" value="THERMOSPERMINE SYNTHASE ACAULIS5"/>
    <property type="match status" value="1"/>
</dbReference>
<gene>
    <name evidence="2" type="ORF">GT003_16285</name>
</gene>
<dbReference type="PANTHER" id="PTHR43317:SF1">
    <property type="entry name" value="THERMOSPERMINE SYNTHASE ACAULIS5"/>
    <property type="match status" value="1"/>
</dbReference>
<keyword evidence="3" id="KW-1185">Reference proteome</keyword>
<dbReference type="RefSeq" id="WP_161699617.1">
    <property type="nucleotide sequence ID" value="NZ_JAAAMU010000007.1"/>
</dbReference>
<dbReference type="AlphaFoldDB" id="A0A7X5BZB7"/>
<comment type="caution">
    <text evidence="2">The sequence shown here is derived from an EMBL/GenBank/DDBJ whole genome shotgun (WGS) entry which is preliminary data.</text>
</comment>
<evidence type="ECO:0000313" key="2">
    <source>
        <dbReference type="EMBL" id="NBC70562.1"/>
    </source>
</evidence>
<dbReference type="Gene3D" id="3.40.50.150">
    <property type="entry name" value="Vaccinia Virus protein VP39"/>
    <property type="match status" value="1"/>
</dbReference>
<evidence type="ECO:0000313" key="3">
    <source>
        <dbReference type="Proteomes" id="UP000558113"/>
    </source>
</evidence>
<reference evidence="2 3" key="1">
    <citation type="submission" date="2020-01" db="EMBL/GenBank/DDBJ databases">
        <title>Paenibacillus soybeanensis sp. nov. isolated from the nodules of soybean (Glycine max(L.) Merr).</title>
        <authorList>
            <person name="Wang H."/>
        </authorList>
    </citation>
    <scope>NUCLEOTIDE SEQUENCE [LARGE SCALE GENOMIC DNA]</scope>
    <source>
        <strain evidence="2 3">DSM 23054</strain>
    </source>
</reference>
<dbReference type="NCBIfam" id="NF037959">
    <property type="entry name" value="MFS_SpdSyn"/>
    <property type="match status" value="1"/>
</dbReference>
<dbReference type="Proteomes" id="UP000558113">
    <property type="component" value="Unassembled WGS sequence"/>
</dbReference>